<dbReference type="EMBL" id="JABELV010000223">
    <property type="protein sequence ID" value="KAG7527863.1"/>
    <property type="molecule type" value="Genomic_DNA"/>
</dbReference>
<dbReference type="PANTHER" id="PTHR43139:SF52">
    <property type="entry name" value="SI:DKEY-122A22.2"/>
    <property type="match status" value="1"/>
</dbReference>
<dbReference type="InterPro" id="IPR052370">
    <property type="entry name" value="Meta-cleavage_hydrolase"/>
</dbReference>
<dbReference type="PANTHER" id="PTHR43139">
    <property type="entry name" value="SI:DKEY-122A22.2"/>
    <property type="match status" value="1"/>
</dbReference>
<gene>
    <name evidence="2" type="ORF">FFLO_06553</name>
</gene>
<dbReference type="SUPFAM" id="SSF53474">
    <property type="entry name" value="alpha/beta-Hydrolases"/>
    <property type="match status" value="1"/>
</dbReference>
<dbReference type="Gene3D" id="3.40.50.1820">
    <property type="entry name" value="alpha/beta hydrolase"/>
    <property type="match status" value="1"/>
</dbReference>
<name>A0A8K0JEN4_9TREE</name>
<proteinExistence type="predicted"/>
<accession>A0A8K0JEN4</accession>
<dbReference type="InterPro" id="IPR029058">
    <property type="entry name" value="AB_hydrolase_fold"/>
</dbReference>
<dbReference type="GO" id="GO:0005783">
    <property type="term" value="C:endoplasmic reticulum"/>
    <property type="evidence" value="ECO:0007669"/>
    <property type="project" value="TreeGrafter"/>
</dbReference>
<dbReference type="InterPro" id="IPR000073">
    <property type="entry name" value="AB_hydrolase_1"/>
</dbReference>
<evidence type="ECO:0000313" key="3">
    <source>
        <dbReference type="Proteomes" id="UP000812966"/>
    </source>
</evidence>
<dbReference type="AlphaFoldDB" id="A0A8K0JEN4"/>
<dbReference type="Proteomes" id="UP000812966">
    <property type="component" value="Unassembled WGS sequence"/>
</dbReference>
<reference evidence="2" key="1">
    <citation type="submission" date="2020-04" db="EMBL/GenBank/DDBJ databases">
        <title>Analysis of mating type loci in Filobasidium floriforme.</title>
        <authorList>
            <person name="Nowrousian M."/>
        </authorList>
    </citation>
    <scope>NUCLEOTIDE SEQUENCE</scope>
    <source>
        <strain evidence="2">CBS 6242</strain>
    </source>
</reference>
<feature type="domain" description="AB hydrolase-1" evidence="1">
    <location>
        <begin position="32"/>
        <end position="302"/>
    </location>
</feature>
<keyword evidence="3" id="KW-1185">Reference proteome</keyword>
<organism evidence="2 3">
    <name type="scientific">Filobasidium floriforme</name>
    <dbReference type="NCBI Taxonomy" id="5210"/>
    <lineage>
        <taxon>Eukaryota</taxon>
        <taxon>Fungi</taxon>
        <taxon>Dikarya</taxon>
        <taxon>Basidiomycota</taxon>
        <taxon>Agaricomycotina</taxon>
        <taxon>Tremellomycetes</taxon>
        <taxon>Filobasidiales</taxon>
        <taxon>Filobasidiaceae</taxon>
        <taxon>Filobasidium</taxon>
    </lineage>
</organism>
<dbReference type="Pfam" id="PF12697">
    <property type="entry name" value="Abhydrolase_6"/>
    <property type="match status" value="1"/>
</dbReference>
<evidence type="ECO:0000313" key="2">
    <source>
        <dbReference type="EMBL" id="KAG7527863.1"/>
    </source>
</evidence>
<evidence type="ECO:0000259" key="1">
    <source>
        <dbReference type="Pfam" id="PF12697"/>
    </source>
</evidence>
<sequence length="325" mass="36576">MTNRTSRYIDVDTYRIYSVETIPNTTSTLPTVVLIAGIGATTVTWSAVQRLISPNLRTFSYDRLGLGKSDGTDLARPAALLAKELKDTLVAGNIPSPYLLVAHSYGGIIAREFLQAYDHDVAGLVYIDANQENTHVRRDWPIDATMRCIKTMFTTDDATGLAEDHRLTVDEWGMVKEDERVARERRASANPPRSSEGLAYVSSLEALGLHRQLYRQALGNRPIHIIVANLARDFKRLADAGKAEGLGSEEDHERLRKYCERLPAIELELAREVTRLSSTYTLVVADHSGHLVPYWDPDLCVREIERCIENWQSLDMSERDSSMTW</sequence>
<comment type="caution">
    <text evidence="2">The sequence shown here is derived from an EMBL/GenBank/DDBJ whole genome shotgun (WGS) entry which is preliminary data.</text>
</comment>
<protein>
    <recommendedName>
        <fullName evidence="1">AB hydrolase-1 domain-containing protein</fullName>
    </recommendedName>
</protein>